<dbReference type="Proteomes" id="UP000547931">
    <property type="component" value="Unassembled WGS sequence"/>
</dbReference>
<organism evidence="2 3">
    <name type="scientific">Photorhabdus stackebrandtii</name>
    <dbReference type="NCBI Taxonomy" id="1123042"/>
    <lineage>
        <taxon>Bacteria</taxon>
        <taxon>Pseudomonadati</taxon>
        <taxon>Pseudomonadota</taxon>
        <taxon>Gammaproteobacteria</taxon>
        <taxon>Enterobacterales</taxon>
        <taxon>Morganellaceae</taxon>
        <taxon>Photorhabdus</taxon>
    </lineage>
</organism>
<keyword evidence="1" id="KW-1133">Transmembrane helix</keyword>
<name>A0A7X5QNK5_9GAMM</name>
<keyword evidence="1" id="KW-0812">Transmembrane</keyword>
<gene>
    <name evidence="2" type="ORF">C5470_14630</name>
</gene>
<accession>A0A7X5QNK5</accession>
<reference evidence="2 3" key="1">
    <citation type="submission" date="2018-02" db="EMBL/GenBank/DDBJ databases">
        <authorList>
            <person name="Machado R.A."/>
        </authorList>
    </citation>
    <scope>NUCLEOTIDE SEQUENCE [LARGE SCALE GENOMIC DNA]</scope>
    <source>
        <strain evidence="2 3">DSM 23271</strain>
    </source>
</reference>
<evidence type="ECO:0000313" key="2">
    <source>
        <dbReference type="EMBL" id="NHB97554.1"/>
    </source>
</evidence>
<sequence>MFKTGKHIQSNTLLFGQNCNITVLLVLCLIFGIDSRSNKGQTSNSVHEKLDMIKCPTNYLNKYGPICS</sequence>
<evidence type="ECO:0000256" key="1">
    <source>
        <dbReference type="SAM" id="Phobius"/>
    </source>
</evidence>
<feature type="transmembrane region" description="Helical" evidence="1">
    <location>
        <begin position="12"/>
        <end position="33"/>
    </location>
</feature>
<dbReference type="EMBL" id="PUJV01000017">
    <property type="protein sequence ID" value="NHB97554.1"/>
    <property type="molecule type" value="Genomic_DNA"/>
</dbReference>
<comment type="caution">
    <text evidence="2">The sequence shown here is derived from an EMBL/GenBank/DDBJ whole genome shotgun (WGS) entry which is preliminary data.</text>
</comment>
<keyword evidence="1" id="KW-0472">Membrane</keyword>
<keyword evidence="3" id="KW-1185">Reference proteome</keyword>
<proteinExistence type="predicted"/>
<protein>
    <submittedName>
        <fullName evidence="2">Uncharacterized protein</fullName>
    </submittedName>
</protein>
<dbReference type="AlphaFoldDB" id="A0A7X5QNK5"/>
<evidence type="ECO:0000313" key="3">
    <source>
        <dbReference type="Proteomes" id="UP000547931"/>
    </source>
</evidence>